<evidence type="ECO:0000256" key="1">
    <source>
        <dbReference type="ARBA" id="ARBA00023002"/>
    </source>
</evidence>
<comment type="catalytic activity">
    <reaction evidence="3 4">
        <text>[thioredoxin]-disulfide + L-methionine + H2O = L-methionine (S)-S-oxide + [thioredoxin]-dithiol</text>
        <dbReference type="Rhea" id="RHEA:19993"/>
        <dbReference type="Rhea" id="RHEA-COMP:10698"/>
        <dbReference type="Rhea" id="RHEA-COMP:10700"/>
        <dbReference type="ChEBI" id="CHEBI:15377"/>
        <dbReference type="ChEBI" id="CHEBI:29950"/>
        <dbReference type="ChEBI" id="CHEBI:50058"/>
        <dbReference type="ChEBI" id="CHEBI:57844"/>
        <dbReference type="ChEBI" id="CHEBI:58772"/>
        <dbReference type="EC" id="1.8.4.11"/>
    </reaction>
</comment>
<evidence type="ECO:0000256" key="3">
    <source>
        <dbReference type="ARBA" id="ARBA00048782"/>
    </source>
</evidence>
<dbReference type="Proteomes" id="UP000292445">
    <property type="component" value="Unassembled WGS sequence"/>
</dbReference>
<dbReference type="AlphaFoldDB" id="A0A4Q7NMI6"/>
<dbReference type="Gene3D" id="3.30.1060.10">
    <property type="entry name" value="Peptide methionine sulphoxide reductase MsrA"/>
    <property type="match status" value="1"/>
</dbReference>
<dbReference type="EMBL" id="SGXC01000001">
    <property type="protein sequence ID" value="RZS86106.1"/>
    <property type="molecule type" value="Genomic_DNA"/>
</dbReference>
<dbReference type="EC" id="1.8.4.11" evidence="4"/>
<dbReference type="InterPro" id="IPR002569">
    <property type="entry name" value="Met_Sox_Rdtase_MsrA_dom"/>
</dbReference>
<comment type="similarity">
    <text evidence="4">Belongs to the MsrA Met sulfoxide reductase family.</text>
</comment>
<evidence type="ECO:0000313" key="6">
    <source>
        <dbReference type="EMBL" id="RZS86106.1"/>
    </source>
</evidence>
<protein>
    <recommendedName>
        <fullName evidence="4">Peptide methionine sulfoxide reductase MsrA</fullName>
        <shortName evidence="4">Protein-methionine-S-oxide reductase</shortName>
        <ecNumber evidence="4">1.8.4.11</ecNumber>
    </recommendedName>
    <alternativeName>
        <fullName evidence="4">Peptide-methionine (S)-S-oxide reductase</fullName>
        <shortName evidence="4">Peptide Met(O) reductase</shortName>
    </alternativeName>
</protein>
<name>A0A4Q7NMI6_9BURK</name>
<dbReference type="PANTHER" id="PTHR43774:SF1">
    <property type="entry name" value="PEPTIDE METHIONINE SULFOXIDE REDUCTASE MSRA 2"/>
    <property type="match status" value="1"/>
</dbReference>
<dbReference type="HAMAP" id="MF_01401">
    <property type="entry name" value="MsrA"/>
    <property type="match status" value="1"/>
</dbReference>
<reference evidence="6 7" key="1">
    <citation type="submission" date="2019-02" db="EMBL/GenBank/DDBJ databases">
        <title>Genomic Encyclopedia of Type Strains, Phase IV (KMG-IV): sequencing the most valuable type-strain genomes for metagenomic binning, comparative biology and taxonomic classification.</title>
        <authorList>
            <person name="Goeker M."/>
        </authorList>
    </citation>
    <scope>NUCLEOTIDE SEQUENCE [LARGE SCALE GENOMIC DNA]</scope>
    <source>
        <strain evidence="6 7">K24</strain>
    </source>
</reference>
<evidence type="ECO:0000313" key="7">
    <source>
        <dbReference type="Proteomes" id="UP000292445"/>
    </source>
</evidence>
<dbReference type="PANTHER" id="PTHR43774">
    <property type="entry name" value="PEPTIDE METHIONINE SULFOXIDE REDUCTASE"/>
    <property type="match status" value="1"/>
</dbReference>
<evidence type="ECO:0000256" key="4">
    <source>
        <dbReference type="HAMAP-Rule" id="MF_01401"/>
    </source>
</evidence>
<dbReference type="SUPFAM" id="SSF55068">
    <property type="entry name" value="Peptide methionine sulfoxide reductase"/>
    <property type="match status" value="1"/>
</dbReference>
<dbReference type="NCBIfam" id="TIGR00401">
    <property type="entry name" value="msrA"/>
    <property type="match status" value="1"/>
</dbReference>
<dbReference type="OrthoDB" id="4174719at2"/>
<dbReference type="Pfam" id="PF01625">
    <property type="entry name" value="PMSR"/>
    <property type="match status" value="1"/>
</dbReference>
<dbReference type="RefSeq" id="WP_130357228.1">
    <property type="nucleotide sequence ID" value="NZ_SGXC01000001.1"/>
</dbReference>
<proteinExistence type="inferred from homology"/>
<dbReference type="GO" id="GO:0008113">
    <property type="term" value="F:peptide-methionine (S)-S-oxide reductase activity"/>
    <property type="evidence" value="ECO:0007669"/>
    <property type="project" value="UniProtKB-UniRule"/>
</dbReference>
<dbReference type="InterPro" id="IPR036509">
    <property type="entry name" value="Met_Sox_Rdtase_MsrA_sf"/>
</dbReference>
<feature type="domain" description="Peptide methionine sulphoxide reductase MsrA" evidence="5">
    <location>
        <begin position="7"/>
        <end position="159"/>
    </location>
</feature>
<comment type="catalytic activity">
    <reaction evidence="2 4">
        <text>L-methionyl-[protein] + [thioredoxin]-disulfide + H2O = L-methionyl-(S)-S-oxide-[protein] + [thioredoxin]-dithiol</text>
        <dbReference type="Rhea" id="RHEA:14217"/>
        <dbReference type="Rhea" id="RHEA-COMP:10698"/>
        <dbReference type="Rhea" id="RHEA-COMP:10700"/>
        <dbReference type="Rhea" id="RHEA-COMP:12313"/>
        <dbReference type="Rhea" id="RHEA-COMP:12315"/>
        <dbReference type="ChEBI" id="CHEBI:15377"/>
        <dbReference type="ChEBI" id="CHEBI:16044"/>
        <dbReference type="ChEBI" id="CHEBI:29950"/>
        <dbReference type="ChEBI" id="CHEBI:44120"/>
        <dbReference type="ChEBI" id="CHEBI:50058"/>
        <dbReference type="EC" id="1.8.4.11"/>
    </reaction>
</comment>
<organism evidence="6 7">
    <name type="scientific">Pigmentiphaga kullae</name>
    <dbReference type="NCBI Taxonomy" id="151784"/>
    <lineage>
        <taxon>Bacteria</taxon>
        <taxon>Pseudomonadati</taxon>
        <taxon>Pseudomonadota</taxon>
        <taxon>Betaproteobacteria</taxon>
        <taxon>Burkholderiales</taxon>
        <taxon>Alcaligenaceae</taxon>
        <taxon>Pigmentiphaga</taxon>
    </lineage>
</organism>
<dbReference type="GO" id="GO:0033744">
    <property type="term" value="F:L-methionine:thioredoxin-disulfide S-oxidoreductase activity"/>
    <property type="evidence" value="ECO:0007669"/>
    <property type="project" value="RHEA"/>
</dbReference>
<keyword evidence="7" id="KW-1185">Reference proteome</keyword>
<accession>A0A4Q7NMI6</accession>
<keyword evidence="1 4" id="KW-0560">Oxidoreductase</keyword>
<evidence type="ECO:0000256" key="2">
    <source>
        <dbReference type="ARBA" id="ARBA00047806"/>
    </source>
</evidence>
<feature type="active site" evidence="4">
    <location>
        <position position="14"/>
    </location>
</feature>
<evidence type="ECO:0000259" key="5">
    <source>
        <dbReference type="Pfam" id="PF01625"/>
    </source>
</evidence>
<sequence>MPAQVETAVFGGGCFWCIEAVFQQIEGVLRADSGYAGGHVDRPTYEQVCDGDTGHIEVVTVSYDPASVTYHELLEIFFASHDPTTVDRQGNDVGPQYRSAIFWQSPAQEEAAREVIADLEARQVFGAPIVTQLLPPATVWPAEDYHRDYFLRNPGQGYCAFVVAPKVAKMRKNFAHKLKQS</sequence>
<gene>
    <name evidence="4" type="primary">msrA</name>
    <name evidence="6" type="ORF">EV675_2140</name>
</gene>
<comment type="function">
    <text evidence="4">Has an important function as a repair enzyme for proteins that have been inactivated by oxidation. Catalyzes the reversible oxidation-reduction of methionine sulfoxide in proteins to methionine.</text>
</comment>
<comment type="caution">
    <text evidence="6">The sequence shown here is derived from an EMBL/GenBank/DDBJ whole genome shotgun (WGS) entry which is preliminary data.</text>
</comment>